<accession>A0ABU8XMG1</accession>
<dbReference type="Proteomes" id="UP001367030">
    <property type="component" value="Unassembled WGS sequence"/>
</dbReference>
<dbReference type="InterPro" id="IPR007487">
    <property type="entry name" value="ABC_transpt-TYRBP-like"/>
</dbReference>
<reference evidence="1 2" key="1">
    <citation type="submission" date="2024-03" db="EMBL/GenBank/DDBJ databases">
        <title>Novel species of the genus Variovorax.</title>
        <authorList>
            <person name="Liu Q."/>
            <person name="Xin Y.-H."/>
        </authorList>
    </citation>
    <scope>NUCLEOTIDE SEQUENCE [LARGE SCALE GENOMIC DNA]</scope>
    <source>
        <strain evidence="1 2">KACC 18901</strain>
    </source>
</reference>
<dbReference type="CDD" id="cd06325">
    <property type="entry name" value="PBP1_ABC_unchar_transporter"/>
    <property type="match status" value="1"/>
</dbReference>
<dbReference type="Gene3D" id="3.40.50.2300">
    <property type="match status" value="2"/>
</dbReference>
<keyword evidence="2" id="KW-1185">Reference proteome</keyword>
<dbReference type="PANTHER" id="PTHR35271">
    <property type="entry name" value="ABC TRANSPORTER, SUBSTRATE-BINDING LIPOPROTEIN-RELATED"/>
    <property type="match status" value="1"/>
</dbReference>
<evidence type="ECO:0000313" key="1">
    <source>
        <dbReference type="EMBL" id="MEJ8859882.1"/>
    </source>
</evidence>
<dbReference type="EMBL" id="JBBKZS010000041">
    <property type="protein sequence ID" value="MEJ8859882.1"/>
    <property type="molecule type" value="Genomic_DNA"/>
</dbReference>
<dbReference type="RefSeq" id="WP_340339915.1">
    <property type="nucleotide sequence ID" value="NZ_JBBKZS010000041.1"/>
</dbReference>
<gene>
    <name evidence="1" type="ORF">WKW79_35405</name>
</gene>
<evidence type="ECO:0000313" key="2">
    <source>
        <dbReference type="Proteomes" id="UP001367030"/>
    </source>
</evidence>
<dbReference type="Pfam" id="PF04392">
    <property type="entry name" value="ABC_sub_bind"/>
    <property type="match status" value="1"/>
</dbReference>
<proteinExistence type="predicted"/>
<sequence>MDGIERGIGARLRRALGLTVVMTSVATGTVDALAQNPARLARIGSVSAGSDELQMRAYSTWRSLLAGMADQGLVEGRDFTLDLRGTAGRPELFEPLTRELVKSSVNLLLVPVCGAPLDVARRATQTIPIVVPTCNEDLVELGIVKSLNHPGGNITGMSKLTPMLATKRLELLLQAVPEAKRIAVLWNPAYSEFKAEWRELRAAARVLGVSLAPFEFRSGDDLKPVFDSIAGERPDALLMFSDQLAYIFAARIAKLAQERRLPAMFAFRELPDAGGLMSYGPNIPGMWRQSAKQVARILRGEKAGDLPIEQPTVFELVLNRKAARELGVNIPQTLLWRADAVVE</sequence>
<protein>
    <submittedName>
        <fullName evidence="1">ABC transporter substrate-binding protein</fullName>
    </submittedName>
</protein>
<dbReference type="InterPro" id="IPR028082">
    <property type="entry name" value="Peripla_BP_I"/>
</dbReference>
<dbReference type="PANTHER" id="PTHR35271:SF1">
    <property type="entry name" value="ABC TRANSPORTER, SUBSTRATE-BINDING LIPOPROTEIN"/>
    <property type="match status" value="1"/>
</dbReference>
<organism evidence="1 2">
    <name type="scientific">Variovorax robiniae</name>
    <dbReference type="NCBI Taxonomy" id="1836199"/>
    <lineage>
        <taxon>Bacteria</taxon>
        <taxon>Pseudomonadati</taxon>
        <taxon>Pseudomonadota</taxon>
        <taxon>Betaproteobacteria</taxon>
        <taxon>Burkholderiales</taxon>
        <taxon>Comamonadaceae</taxon>
        <taxon>Variovorax</taxon>
    </lineage>
</organism>
<dbReference type="SUPFAM" id="SSF53822">
    <property type="entry name" value="Periplasmic binding protein-like I"/>
    <property type="match status" value="1"/>
</dbReference>
<comment type="caution">
    <text evidence="1">The sequence shown here is derived from an EMBL/GenBank/DDBJ whole genome shotgun (WGS) entry which is preliminary data.</text>
</comment>
<name>A0ABU8XMG1_9BURK</name>